<comment type="subcellular location">
    <subcellularLocation>
        <location evidence="1">Membrane</location>
    </subcellularLocation>
</comment>
<comment type="caution">
    <text evidence="8">The sequence shown here is derived from an EMBL/GenBank/DDBJ whole genome shotgun (WGS) entry which is preliminary data.</text>
</comment>
<dbReference type="PANTHER" id="PTHR31113:SF20">
    <property type="entry name" value="UPF0496 PROTEIN 2-RELATED"/>
    <property type="match status" value="1"/>
</dbReference>
<evidence type="ECO:0000313" key="9">
    <source>
        <dbReference type="Proteomes" id="UP001417504"/>
    </source>
</evidence>
<feature type="region of interest" description="Disordered" evidence="6">
    <location>
        <begin position="1"/>
        <end position="20"/>
    </location>
</feature>
<evidence type="ECO:0000256" key="7">
    <source>
        <dbReference type="SAM" id="Phobius"/>
    </source>
</evidence>
<dbReference type="AlphaFoldDB" id="A0AAP0P3S7"/>
<dbReference type="GO" id="GO:0016020">
    <property type="term" value="C:membrane"/>
    <property type="evidence" value="ECO:0007669"/>
    <property type="project" value="UniProtKB-SubCell"/>
</dbReference>
<accession>A0AAP0P3S7</accession>
<feature type="transmembrane region" description="Helical" evidence="7">
    <location>
        <begin position="253"/>
        <end position="276"/>
    </location>
</feature>
<evidence type="ECO:0000256" key="1">
    <source>
        <dbReference type="ARBA" id="ARBA00004370"/>
    </source>
</evidence>
<dbReference type="Pfam" id="PF05055">
    <property type="entry name" value="DUF677"/>
    <property type="match status" value="1"/>
</dbReference>
<dbReference type="Proteomes" id="UP001417504">
    <property type="component" value="Unassembled WGS sequence"/>
</dbReference>
<keyword evidence="4 7" id="KW-1133">Transmembrane helix</keyword>
<gene>
    <name evidence="8" type="ORF">Sjap_009915</name>
</gene>
<reference evidence="8 9" key="1">
    <citation type="submission" date="2024-01" db="EMBL/GenBank/DDBJ databases">
        <title>Genome assemblies of Stephania.</title>
        <authorList>
            <person name="Yang L."/>
        </authorList>
    </citation>
    <scope>NUCLEOTIDE SEQUENCE [LARGE SCALE GENOMIC DNA]</scope>
    <source>
        <strain evidence="8">QJT</strain>
        <tissue evidence="8">Leaf</tissue>
    </source>
</reference>
<dbReference type="PANTHER" id="PTHR31113">
    <property type="entry name" value="UPF0496 PROTEIN 3-RELATED"/>
    <property type="match status" value="1"/>
</dbReference>
<evidence type="ECO:0000256" key="2">
    <source>
        <dbReference type="ARBA" id="ARBA00009074"/>
    </source>
</evidence>
<feature type="transmembrane region" description="Helical" evidence="7">
    <location>
        <begin position="226"/>
        <end position="247"/>
    </location>
</feature>
<evidence type="ECO:0000313" key="8">
    <source>
        <dbReference type="EMBL" id="KAK9129428.1"/>
    </source>
</evidence>
<comment type="similarity">
    <text evidence="2">Belongs to the UPF0496 family.</text>
</comment>
<dbReference type="EMBL" id="JBBNAE010000004">
    <property type="protein sequence ID" value="KAK9129428.1"/>
    <property type="molecule type" value="Genomic_DNA"/>
</dbReference>
<name>A0AAP0P3S7_9MAGN</name>
<sequence>MSWLKLKKSSTPSCRGDDQSSRRCLDDVQSKLNVNEEYVKALRTKSFIEIWDKVHGDEKITAALLETKCSFSSSASLSPYAGAYSYISDRLLEPRQCDLSDMFKSSHLHHLLIDFFDSNTEACWTCVHLLRGVARTQSNYNVIRKIIKLSRNTPSPSSSTTYSKEQCQFMFTKLALFAKLENPLSSTEILQLDKLRNQCRSILDRLTKTHKRIGRKLRFMRLCNKIWWLFLIVACGALAAVTLVLGVHSLVGIVAATPILLTINLHTLMSFFKFVFKIKCFGFRRRSSGRVNMNMKKIDAQLDAAAKGVFILNQDFGTMSRLAMRLHDEIEHIKTISRLCLRNRKTQMLEEVVKEIVAHERCFLEQLDELEEHAYLCLMTINRARRLILQQLS</sequence>
<evidence type="ECO:0000256" key="4">
    <source>
        <dbReference type="ARBA" id="ARBA00022989"/>
    </source>
</evidence>
<evidence type="ECO:0000256" key="5">
    <source>
        <dbReference type="ARBA" id="ARBA00023136"/>
    </source>
</evidence>
<keyword evidence="3 7" id="KW-0812">Transmembrane</keyword>
<organism evidence="8 9">
    <name type="scientific">Stephania japonica</name>
    <dbReference type="NCBI Taxonomy" id="461633"/>
    <lineage>
        <taxon>Eukaryota</taxon>
        <taxon>Viridiplantae</taxon>
        <taxon>Streptophyta</taxon>
        <taxon>Embryophyta</taxon>
        <taxon>Tracheophyta</taxon>
        <taxon>Spermatophyta</taxon>
        <taxon>Magnoliopsida</taxon>
        <taxon>Ranunculales</taxon>
        <taxon>Menispermaceae</taxon>
        <taxon>Menispermoideae</taxon>
        <taxon>Cissampelideae</taxon>
        <taxon>Stephania</taxon>
    </lineage>
</organism>
<dbReference type="InterPro" id="IPR007749">
    <property type="entry name" value="DUF677"/>
</dbReference>
<proteinExistence type="inferred from homology"/>
<keyword evidence="5 7" id="KW-0472">Membrane</keyword>
<evidence type="ECO:0000256" key="3">
    <source>
        <dbReference type="ARBA" id="ARBA00022692"/>
    </source>
</evidence>
<keyword evidence="9" id="KW-1185">Reference proteome</keyword>
<protein>
    <submittedName>
        <fullName evidence="8">Uncharacterized protein</fullName>
    </submittedName>
</protein>
<evidence type="ECO:0000256" key="6">
    <source>
        <dbReference type="SAM" id="MobiDB-lite"/>
    </source>
</evidence>